<proteinExistence type="predicted"/>
<keyword evidence="3" id="KW-1185">Reference proteome</keyword>
<organism evidence="2 3">
    <name type="scientific">Leucobacter komagatae</name>
    <dbReference type="NCBI Taxonomy" id="55969"/>
    <lineage>
        <taxon>Bacteria</taxon>
        <taxon>Bacillati</taxon>
        <taxon>Actinomycetota</taxon>
        <taxon>Actinomycetes</taxon>
        <taxon>Micrococcales</taxon>
        <taxon>Microbacteriaceae</taxon>
        <taxon>Leucobacter</taxon>
    </lineage>
</organism>
<evidence type="ECO:0000256" key="1">
    <source>
        <dbReference type="SAM" id="MobiDB-lite"/>
    </source>
</evidence>
<protein>
    <submittedName>
        <fullName evidence="2">Uncharacterized protein</fullName>
    </submittedName>
</protein>
<feature type="region of interest" description="Disordered" evidence="1">
    <location>
        <begin position="123"/>
        <end position="147"/>
    </location>
</feature>
<sequence>MDLSATNESPLNRYGSLEEALVHRRAPVPNRVFLRTMLNRIPVERLMRAEGGITVVRSDGGPDIQVRQGYSVGFMSEEDAIAAAGSEAPRWRSSRRPGMWAVDHPLHGRGSIIEAEELAAERGPVKASRAKGTRAAKPKAEPKVKPAAQQERVQPVCPNCFMMMALSGVCGNCS</sequence>
<reference evidence="2 3" key="1">
    <citation type="submission" date="2019-06" db="EMBL/GenBank/DDBJ databases">
        <title>Sequencing the genomes of 1000 actinobacteria strains.</title>
        <authorList>
            <person name="Klenk H.-P."/>
        </authorList>
    </citation>
    <scope>NUCLEOTIDE SEQUENCE [LARGE SCALE GENOMIC DNA]</scope>
    <source>
        <strain evidence="2 3">DSM 8803</strain>
    </source>
</reference>
<accession>A0A542Y9Y1</accession>
<evidence type="ECO:0000313" key="2">
    <source>
        <dbReference type="EMBL" id="TQL44857.1"/>
    </source>
</evidence>
<feature type="compositionally biased region" description="Basic residues" evidence="1">
    <location>
        <begin position="128"/>
        <end position="137"/>
    </location>
</feature>
<dbReference type="AlphaFoldDB" id="A0A542Y9Y1"/>
<dbReference type="RefSeq" id="WP_141887971.1">
    <property type="nucleotide sequence ID" value="NZ_BAAAUY010000018.1"/>
</dbReference>
<gene>
    <name evidence="2" type="ORF">FB468_2928</name>
</gene>
<comment type="caution">
    <text evidence="2">The sequence shown here is derived from an EMBL/GenBank/DDBJ whole genome shotgun (WGS) entry which is preliminary data.</text>
</comment>
<dbReference type="EMBL" id="VFON01000001">
    <property type="protein sequence ID" value="TQL44857.1"/>
    <property type="molecule type" value="Genomic_DNA"/>
</dbReference>
<dbReference type="OrthoDB" id="4989960at2"/>
<dbReference type="Proteomes" id="UP000319094">
    <property type="component" value="Unassembled WGS sequence"/>
</dbReference>
<name>A0A542Y9Y1_9MICO</name>
<evidence type="ECO:0000313" key="3">
    <source>
        <dbReference type="Proteomes" id="UP000319094"/>
    </source>
</evidence>